<dbReference type="PANTHER" id="PTHR37423">
    <property type="entry name" value="SOLUBLE LYTIC MUREIN TRANSGLYCOSYLASE-RELATED"/>
    <property type="match status" value="1"/>
</dbReference>
<dbReference type="Proteomes" id="UP000006552">
    <property type="component" value="Chromosome"/>
</dbReference>
<dbReference type="RefSeq" id="WP_011238102.1">
    <property type="nucleotide sequence ID" value="NC_006513.1"/>
</dbReference>
<dbReference type="KEGG" id="eba:ebA4038"/>
<evidence type="ECO:0000256" key="2">
    <source>
        <dbReference type="SAM" id="Phobius"/>
    </source>
</evidence>
<keyword evidence="2" id="KW-1133">Transmembrane helix</keyword>
<keyword evidence="2" id="KW-0472">Membrane</keyword>
<evidence type="ECO:0000313" key="5">
    <source>
        <dbReference type="Proteomes" id="UP000006552"/>
    </source>
</evidence>
<comment type="similarity">
    <text evidence="1">Belongs to the transglycosylase Slt family.</text>
</comment>
<dbReference type="Gene3D" id="1.10.530.10">
    <property type="match status" value="1"/>
</dbReference>
<protein>
    <submittedName>
        <fullName evidence="4">Transglycosylase</fullName>
    </submittedName>
</protein>
<dbReference type="PANTHER" id="PTHR37423:SF2">
    <property type="entry name" value="MEMBRANE-BOUND LYTIC MUREIN TRANSGLYCOSYLASE C"/>
    <property type="match status" value="1"/>
</dbReference>
<dbReference type="STRING" id="76114.ebA4038"/>
<sequence>MVHATQDDGRKRTTANVVVHFAQASLVVGMLAAGWLGSAYLKHESVKFADIGMSPASEAAVEAAAGALPTRAMLPALRNASAEGGLSSEMRRVRDYVARRYKVPTTMLDPVLAAAEHHGRTSGIDPLLIVAMMAIESSFNPVAVSSMGAQGLMQVIPRFHMDKIGDVDRKNPLFDPQLNVRVGTQVLAEGLRRFGSLQAALQYYGGARSDPQARYANKVLAMKKRLISAAGRDLQVATGA</sequence>
<dbReference type="HOGENOM" id="CLU_052471_2_0_4"/>
<dbReference type="EMBL" id="CR555306">
    <property type="protein sequence ID" value="CAI08415.1"/>
    <property type="molecule type" value="Genomic_DNA"/>
</dbReference>
<evidence type="ECO:0000256" key="1">
    <source>
        <dbReference type="ARBA" id="ARBA00007734"/>
    </source>
</evidence>
<accession>Q5P2P9</accession>
<dbReference type="eggNOG" id="COG0741">
    <property type="taxonomic scope" value="Bacteria"/>
</dbReference>
<evidence type="ECO:0000313" key="4">
    <source>
        <dbReference type="EMBL" id="CAI08415.1"/>
    </source>
</evidence>
<evidence type="ECO:0000259" key="3">
    <source>
        <dbReference type="Pfam" id="PF01464"/>
    </source>
</evidence>
<keyword evidence="2" id="KW-0812">Transmembrane</keyword>
<reference evidence="4 5" key="1">
    <citation type="journal article" date="2005" name="Arch. Microbiol.">
        <title>The genome sequence of an anaerobic aromatic-degrading denitrifying bacterium, strain EbN1.</title>
        <authorList>
            <person name="Rabus R."/>
            <person name="Kube M."/>
            <person name="Heider J."/>
            <person name="Beck A."/>
            <person name="Heitmann K."/>
            <person name="Widdel F."/>
            <person name="Reinhardt R."/>
        </authorList>
    </citation>
    <scope>NUCLEOTIDE SEQUENCE [LARGE SCALE GENOMIC DNA]</scope>
    <source>
        <strain evidence="4 5">EbN1</strain>
    </source>
</reference>
<dbReference type="OrthoDB" id="9815002at2"/>
<organism evidence="4 5">
    <name type="scientific">Aromatoleum aromaticum (strain DSM 19018 / LMG 30748 / EbN1)</name>
    <name type="common">Azoarcus sp. (strain EbN1)</name>
    <dbReference type="NCBI Taxonomy" id="76114"/>
    <lineage>
        <taxon>Bacteria</taxon>
        <taxon>Pseudomonadati</taxon>
        <taxon>Pseudomonadota</taxon>
        <taxon>Betaproteobacteria</taxon>
        <taxon>Rhodocyclales</taxon>
        <taxon>Rhodocyclaceae</taxon>
        <taxon>Aromatoleum</taxon>
    </lineage>
</organism>
<keyword evidence="5" id="KW-1185">Reference proteome</keyword>
<gene>
    <name evidence="4" type="primary">mltE</name>
    <name evidence="4" type="ORF">ebA4038</name>
</gene>
<feature type="domain" description="Transglycosylase SLT" evidence="3">
    <location>
        <begin position="119"/>
        <end position="210"/>
    </location>
</feature>
<dbReference type="SUPFAM" id="SSF53955">
    <property type="entry name" value="Lysozyme-like"/>
    <property type="match status" value="1"/>
</dbReference>
<feature type="transmembrane region" description="Helical" evidence="2">
    <location>
        <begin position="20"/>
        <end position="41"/>
    </location>
</feature>
<dbReference type="InterPro" id="IPR023346">
    <property type="entry name" value="Lysozyme-like_dom_sf"/>
</dbReference>
<name>Q5P2P9_AROAE</name>
<dbReference type="Pfam" id="PF01464">
    <property type="entry name" value="SLT"/>
    <property type="match status" value="1"/>
</dbReference>
<proteinExistence type="inferred from homology"/>
<dbReference type="CAZy" id="GH23">
    <property type="family name" value="Glycoside Hydrolase Family 23"/>
</dbReference>
<dbReference type="InterPro" id="IPR008258">
    <property type="entry name" value="Transglycosylase_SLT_dom_1"/>
</dbReference>
<dbReference type="AlphaFoldDB" id="Q5P2P9"/>